<organism evidence="4 5">
    <name type="scientific">Candidatus Magnetobacterium casense</name>
    <dbReference type="NCBI Taxonomy" id="1455061"/>
    <lineage>
        <taxon>Bacteria</taxon>
        <taxon>Pseudomonadati</taxon>
        <taxon>Nitrospirota</taxon>
        <taxon>Thermodesulfovibrionia</taxon>
        <taxon>Thermodesulfovibrionales</taxon>
        <taxon>Candidatus Magnetobacteriaceae</taxon>
        <taxon>Candidatus Magnetobacterium</taxon>
    </lineage>
</organism>
<keyword evidence="5" id="KW-1185">Reference proteome</keyword>
<keyword evidence="2" id="KW-0238">DNA-binding</keyword>
<keyword evidence="1" id="KW-0226">DNA condensation</keyword>
<dbReference type="CDD" id="cd13836">
    <property type="entry name" value="IHF_B"/>
    <property type="match status" value="1"/>
</dbReference>
<dbReference type="PANTHER" id="PTHR33175:SF3">
    <property type="entry name" value="DNA-BINDING PROTEIN HU-BETA"/>
    <property type="match status" value="1"/>
</dbReference>
<evidence type="ECO:0000313" key="4">
    <source>
        <dbReference type="EMBL" id="MBV6340911.1"/>
    </source>
</evidence>
<comment type="caution">
    <text evidence="4">The sequence shown here is derived from an EMBL/GenBank/DDBJ whole genome shotgun (WGS) entry which is preliminary data.</text>
</comment>
<evidence type="ECO:0000313" key="5">
    <source>
        <dbReference type="Proteomes" id="UP001196980"/>
    </source>
</evidence>
<name>A0ABS6RWA8_9BACT</name>
<feature type="region of interest" description="Disordered" evidence="3">
    <location>
        <begin position="102"/>
        <end position="122"/>
    </location>
</feature>
<dbReference type="PANTHER" id="PTHR33175">
    <property type="entry name" value="DNA-BINDING PROTEIN HU"/>
    <property type="match status" value="1"/>
</dbReference>
<dbReference type="RefSeq" id="WP_218251526.1">
    <property type="nucleotide sequence ID" value="NZ_JABXWD010000057.1"/>
</dbReference>
<gene>
    <name evidence="4" type="ORF">HWQ67_04880</name>
</gene>
<proteinExistence type="predicted"/>
<sequence>MGTFLDFAGILVKGISIAIEDAKKQEGGRIDLRYGNQDIPTSAEAFKDDFIVKEESSRDESRRERTTQKETIEIFTDLAKKALTENNKFTIRGFGSFVIKDHKPRKARNPRTGESIDVPARKSVGFKMGKDLEELVDNMVKEEQSQAQG</sequence>
<evidence type="ECO:0000256" key="2">
    <source>
        <dbReference type="ARBA" id="ARBA00023125"/>
    </source>
</evidence>
<dbReference type="Proteomes" id="UP001196980">
    <property type="component" value="Unassembled WGS sequence"/>
</dbReference>
<evidence type="ECO:0000256" key="3">
    <source>
        <dbReference type="SAM" id="MobiDB-lite"/>
    </source>
</evidence>
<dbReference type="InterPro" id="IPR000119">
    <property type="entry name" value="Hist_DNA-bd"/>
</dbReference>
<dbReference type="SMART" id="SM00411">
    <property type="entry name" value="BHL"/>
    <property type="match status" value="1"/>
</dbReference>
<accession>A0ABS6RWA8</accession>
<dbReference type="Pfam" id="PF00216">
    <property type="entry name" value="Bac_DNA_binding"/>
    <property type="match status" value="1"/>
</dbReference>
<reference evidence="4 5" key="1">
    <citation type="journal article" date="2020" name="J Geophys Res Biogeosci">
        <title>Magnetotaxis as an Adaptation to Enable Bacterial Shuttling of Microbial Sulfur and Sulfur Cycling Across Aquatic Oxic#Anoxic Interfaces.</title>
        <authorList>
            <person name="Li J."/>
            <person name="Liu P."/>
            <person name="Wang J."/>
            <person name="Roberts A.P."/>
            <person name="Pan Y."/>
        </authorList>
    </citation>
    <scope>NUCLEOTIDE SEQUENCE [LARGE SCALE GENOMIC DNA]</scope>
    <source>
        <strain evidence="4 5">MYR-1_YQ</strain>
    </source>
</reference>
<dbReference type="EMBL" id="JABXWD010000057">
    <property type="protein sequence ID" value="MBV6340911.1"/>
    <property type="molecule type" value="Genomic_DNA"/>
</dbReference>
<evidence type="ECO:0000256" key="1">
    <source>
        <dbReference type="ARBA" id="ARBA00023067"/>
    </source>
</evidence>
<protein>
    <submittedName>
        <fullName evidence="4">Integration host factor subunit beta</fullName>
    </submittedName>
</protein>